<dbReference type="EMBL" id="AP018316">
    <property type="protein sequence ID" value="BAZ86358.1"/>
    <property type="molecule type" value="Genomic_DNA"/>
</dbReference>
<dbReference type="AlphaFoldDB" id="A0A1Z4V4F1"/>
<dbReference type="KEGG" id="dcm:NIES806_25700"/>
<dbReference type="OrthoDB" id="582144at2"/>
<proteinExistence type="predicted"/>
<accession>A0A1Z4V4F1</accession>
<evidence type="ECO:0000313" key="1">
    <source>
        <dbReference type="EMBL" id="BAZ86358.1"/>
    </source>
</evidence>
<reference evidence="1 2" key="1">
    <citation type="submission" date="2017-06" db="EMBL/GenBank/DDBJ databases">
        <title>Genome sequencing of cyanobaciteial culture collection at National Institute for Environmental Studies (NIES).</title>
        <authorList>
            <person name="Hirose Y."/>
            <person name="Shimura Y."/>
            <person name="Fujisawa T."/>
            <person name="Nakamura Y."/>
            <person name="Kawachi M."/>
        </authorList>
    </citation>
    <scope>NUCLEOTIDE SEQUENCE [LARGE SCALE GENOMIC DNA]</scope>
    <source>
        <strain evidence="1 2">NIES-806</strain>
    </source>
</reference>
<gene>
    <name evidence="1" type="ORF">NIES806_25700</name>
</gene>
<dbReference type="RefSeq" id="WP_096667791.1">
    <property type="nucleotide sequence ID" value="NZ_AP018316.1"/>
</dbReference>
<evidence type="ECO:0000313" key="2">
    <source>
        <dbReference type="Proteomes" id="UP000218702"/>
    </source>
</evidence>
<name>A0A1Z4V4F1_9CYAN</name>
<protein>
    <submittedName>
        <fullName evidence="1">Uncharacterized protein</fullName>
    </submittedName>
</protein>
<dbReference type="Proteomes" id="UP000218702">
    <property type="component" value="Chromosome"/>
</dbReference>
<keyword evidence="2" id="KW-1185">Reference proteome</keyword>
<organism evidence="1 2">
    <name type="scientific">Dolichospermum compactum NIES-806</name>
    <dbReference type="NCBI Taxonomy" id="1973481"/>
    <lineage>
        <taxon>Bacteria</taxon>
        <taxon>Bacillati</taxon>
        <taxon>Cyanobacteriota</taxon>
        <taxon>Cyanophyceae</taxon>
        <taxon>Nostocales</taxon>
        <taxon>Aphanizomenonaceae</taxon>
        <taxon>Dolichospermum</taxon>
        <taxon>Dolichospermum compactum</taxon>
    </lineage>
</organism>
<sequence length="213" mass="25281">MEISKNILYILVEGKEWSFIERAIQELIYANILPQINYDVIEVGGSGNFNAIANWQSSICNELVECLRFRFRQNYERLKLDKPQNQIFSLEEIEIWFKEQIHIKCGESQTKIQALETILNNKLQEITWQSWFHDPMVLDINQAKRLFQGRQVLKHLFDQAKKYLSIQHLNYDIFIEKMLLPEIEKNINSAILHDIGLMLNVYFQQAAKFTEIE</sequence>